<reference evidence="2" key="1">
    <citation type="journal article" date="2020" name="Cell">
        <title>Large-Scale Comparative Analyses of Tick Genomes Elucidate Their Genetic Diversity and Vector Capacities.</title>
        <authorList>
            <consortium name="Tick Genome and Microbiome Consortium (TIGMIC)"/>
            <person name="Jia N."/>
            <person name="Wang J."/>
            <person name="Shi W."/>
            <person name="Du L."/>
            <person name="Sun Y."/>
            <person name="Zhan W."/>
            <person name="Jiang J.F."/>
            <person name="Wang Q."/>
            <person name="Zhang B."/>
            <person name="Ji P."/>
            <person name="Bell-Sakyi L."/>
            <person name="Cui X.M."/>
            <person name="Yuan T.T."/>
            <person name="Jiang B.G."/>
            <person name="Yang W.F."/>
            <person name="Lam T.T."/>
            <person name="Chang Q.C."/>
            <person name="Ding S.J."/>
            <person name="Wang X.J."/>
            <person name="Zhu J.G."/>
            <person name="Ruan X.D."/>
            <person name="Zhao L."/>
            <person name="Wei J.T."/>
            <person name="Ye R.Z."/>
            <person name="Que T.C."/>
            <person name="Du C.H."/>
            <person name="Zhou Y.H."/>
            <person name="Cheng J.X."/>
            <person name="Dai P.F."/>
            <person name="Guo W.B."/>
            <person name="Han X.H."/>
            <person name="Huang E.J."/>
            <person name="Li L.F."/>
            <person name="Wei W."/>
            <person name="Gao Y.C."/>
            <person name="Liu J.Z."/>
            <person name="Shao H.Z."/>
            <person name="Wang X."/>
            <person name="Wang C.C."/>
            <person name="Yang T.C."/>
            <person name="Huo Q.B."/>
            <person name="Li W."/>
            <person name="Chen H.Y."/>
            <person name="Chen S.E."/>
            <person name="Zhou L.G."/>
            <person name="Ni X.B."/>
            <person name="Tian J.H."/>
            <person name="Sheng Y."/>
            <person name="Liu T."/>
            <person name="Pan Y.S."/>
            <person name="Xia L.Y."/>
            <person name="Li J."/>
            <person name="Zhao F."/>
            <person name="Cao W.C."/>
        </authorList>
    </citation>
    <scope>NUCLEOTIDE SEQUENCE</scope>
    <source>
        <strain evidence="2">Rmic-2018</strain>
    </source>
</reference>
<proteinExistence type="predicted"/>
<name>A0A9J6EZS8_RHIMP</name>
<dbReference type="AlphaFoldDB" id="A0A9J6EZS8"/>
<organism evidence="2 3">
    <name type="scientific">Rhipicephalus microplus</name>
    <name type="common">Cattle tick</name>
    <name type="synonym">Boophilus microplus</name>
    <dbReference type="NCBI Taxonomy" id="6941"/>
    <lineage>
        <taxon>Eukaryota</taxon>
        <taxon>Metazoa</taxon>
        <taxon>Ecdysozoa</taxon>
        <taxon>Arthropoda</taxon>
        <taxon>Chelicerata</taxon>
        <taxon>Arachnida</taxon>
        <taxon>Acari</taxon>
        <taxon>Parasitiformes</taxon>
        <taxon>Ixodida</taxon>
        <taxon>Ixodoidea</taxon>
        <taxon>Ixodidae</taxon>
        <taxon>Rhipicephalinae</taxon>
        <taxon>Rhipicephalus</taxon>
        <taxon>Boophilus</taxon>
    </lineage>
</organism>
<keyword evidence="3" id="KW-1185">Reference proteome</keyword>
<evidence type="ECO:0000256" key="1">
    <source>
        <dbReference type="SAM" id="SignalP"/>
    </source>
</evidence>
<protein>
    <recommendedName>
        <fullName evidence="4">Secreted protein</fullName>
    </recommendedName>
</protein>
<evidence type="ECO:0008006" key="4">
    <source>
        <dbReference type="Google" id="ProtNLM"/>
    </source>
</evidence>
<reference evidence="2" key="2">
    <citation type="submission" date="2021-09" db="EMBL/GenBank/DDBJ databases">
        <authorList>
            <person name="Jia N."/>
            <person name="Wang J."/>
            <person name="Shi W."/>
            <person name="Du L."/>
            <person name="Sun Y."/>
            <person name="Zhan W."/>
            <person name="Jiang J."/>
            <person name="Wang Q."/>
            <person name="Zhang B."/>
            <person name="Ji P."/>
            <person name="Sakyi L.B."/>
            <person name="Cui X."/>
            <person name="Yuan T."/>
            <person name="Jiang B."/>
            <person name="Yang W."/>
            <person name="Lam T.T.-Y."/>
            <person name="Chang Q."/>
            <person name="Ding S."/>
            <person name="Wang X."/>
            <person name="Zhu J."/>
            <person name="Ruan X."/>
            <person name="Zhao L."/>
            <person name="Wei J."/>
            <person name="Que T."/>
            <person name="Du C."/>
            <person name="Cheng J."/>
            <person name="Dai P."/>
            <person name="Han X."/>
            <person name="Huang E."/>
            <person name="Gao Y."/>
            <person name="Liu J."/>
            <person name="Shao H."/>
            <person name="Ye R."/>
            <person name="Li L."/>
            <person name="Wei W."/>
            <person name="Wang X."/>
            <person name="Wang C."/>
            <person name="Huo Q."/>
            <person name="Li W."/>
            <person name="Guo W."/>
            <person name="Chen H."/>
            <person name="Chen S."/>
            <person name="Zhou L."/>
            <person name="Zhou L."/>
            <person name="Ni X."/>
            <person name="Tian J."/>
            <person name="Zhou Y."/>
            <person name="Sheng Y."/>
            <person name="Liu T."/>
            <person name="Pan Y."/>
            <person name="Xia L."/>
            <person name="Li J."/>
            <person name="Zhao F."/>
            <person name="Cao W."/>
        </authorList>
    </citation>
    <scope>NUCLEOTIDE SEQUENCE</scope>
    <source>
        <strain evidence="2">Rmic-2018</strain>
        <tissue evidence="2">Larvae</tissue>
    </source>
</reference>
<sequence>MVILQRVIALAVTVSAAMKVTKYDKPLTVPGLPDLTGLKLLYAVWCYQQCGEPEGSRLCNEPLKEIGVFADCVSVRREHCDAKSENVHGGLV</sequence>
<evidence type="ECO:0000313" key="2">
    <source>
        <dbReference type="EMBL" id="KAH8039668.1"/>
    </source>
</evidence>
<dbReference type="EMBL" id="JABSTU010000001">
    <property type="protein sequence ID" value="KAH8039668.1"/>
    <property type="molecule type" value="Genomic_DNA"/>
</dbReference>
<dbReference type="Proteomes" id="UP000821866">
    <property type="component" value="Chromosome 1"/>
</dbReference>
<feature type="chain" id="PRO_5039899457" description="Secreted protein" evidence="1">
    <location>
        <begin position="18"/>
        <end position="92"/>
    </location>
</feature>
<keyword evidence="1" id="KW-0732">Signal</keyword>
<accession>A0A9J6EZS8</accession>
<gene>
    <name evidence="2" type="ORF">HPB51_008261</name>
</gene>
<evidence type="ECO:0000313" key="3">
    <source>
        <dbReference type="Proteomes" id="UP000821866"/>
    </source>
</evidence>
<comment type="caution">
    <text evidence="2">The sequence shown here is derived from an EMBL/GenBank/DDBJ whole genome shotgun (WGS) entry which is preliminary data.</text>
</comment>
<feature type="signal peptide" evidence="1">
    <location>
        <begin position="1"/>
        <end position="17"/>
    </location>
</feature>